<protein>
    <submittedName>
        <fullName evidence="2">Uncharacterized protein</fullName>
    </submittedName>
</protein>
<feature type="compositionally biased region" description="Low complexity" evidence="1">
    <location>
        <begin position="45"/>
        <end position="60"/>
    </location>
</feature>
<organism evidence="2 3">
    <name type="scientific">Mycena sanguinolenta</name>
    <dbReference type="NCBI Taxonomy" id="230812"/>
    <lineage>
        <taxon>Eukaryota</taxon>
        <taxon>Fungi</taxon>
        <taxon>Dikarya</taxon>
        <taxon>Basidiomycota</taxon>
        <taxon>Agaricomycotina</taxon>
        <taxon>Agaricomycetes</taxon>
        <taxon>Agaricomycetidae</taxon>
        <taxon>Agaricales</taxon>
        <taxon>Marasmiineae</taxon>
        <taxon>Mycenaceae</taxon>
        <taxon>Mycena</taxon>
    </lineage>
</organism>
<dbReference type="EMBL" id="JACAZH010000008">
    <property type="protein sequence ID" value="KAF7360917.1"/>
    <property type="molecule type" value="Genomic_DNA"/>
</dbReference>
<proteinExistence type="predicted"/>
<dbReference type="Proteomes" id="UP000623467">
    <property type="component" value="Unassembled WGS sequence"/>
</dbReference>
<evidence type="ECO:0000313" key="3">
    <source>
        <dbReference type="Proteomes" id="UP000623467"/>
    </source>
</evidence>
<comment type="caution">
    <text evidence="2">The sequence shown here is derived from an EMBL/GenBank/DDBJ whole genome shotgun (WGS) entry which is preliminary data.</text>
</comment>
<gene>
    <name evidence="2" type="ORF">MSAN_01121600</name>
</gene>
<evidence type="ECO:0000313" key="2">
    <source>
        <dbReference type="EMBL" id="KAF7360917.1"/>
    </source>
</evidence>
<sequence length="113" mass="11452">MTPTASSRVPGAILSPQFGPNGSSLLVATLRALFDAASGYPRAQSVASSAGGSSLTLAPSHRSARSERRATTSTAFETAVDLFATVSQVTQAVPYLSLLSGVLAEVIKIKGGS</sequence>
<reference evidence="2" key="1">
    <citation type="submission" date="2020-05" db="EMBL/GenBank/DDBJ databases">
        <title>Mycena genomes resolve the evolution of fungal bioluminescence.</title>
        <authorList>
            <person name="Tsai I.J."/>
        </authorList>
    </citation>
    <scope>NUCLEOTIDE SEQUENCE</scope>
    <source>
        <strain evidence="2">160909Yilan</strain>
    </source>
</reference>
<accession>A0A8H6YKU9</accession>
<evidence type="ECO:0000256" key="1">
    <source>
        <dbReference type="SAM" id="MobiDB-lite"/>
    </source>
</evidence>
<dbReference type="AlphaFoldDB" id="A0A8H6YKU9"/>
<dbReference type="OrthoDB" id="431454at2759"/>
<feature type="region of interest" description="Disordered" evidence="1">
    <location>
        <begin position="45"/>
        <end position="70"/>
    </location>
</feature>
<keyword evidence="3" id="KW-1185">Reference proteome</keyword>
<name>A0A8H6YKU9_9AGAR</name>